<organism evidence="3 4">
    <name type="scientific">Candidatus Collierbacteria bacterium GW2011_GWC2_44_18</name>
    <dbReference type="NCBI Taxonomy" id="1618392"/>
    <lineage>
        <taxon>Bacteria</taxon>
        <taxon>Candidatus Collieribacteriota</taxon>
    </lineage>
</organism>
<keyword evidence="1" id="KW-0472">Membrane</keyword>
<name>A0A0G1HSM7_9BACT</name>
<evidence type="ECO:0000313" key="4">
    <source>
        <dbReference type="Proteomes" id="UP000034172"/>
    </source>
</evidence>
<evidence type="ECO:0000259" key="2">
    <source>
        <dbReference type="Pfam" id="PF00188"/>
    </source>
</evidence>
<proteinExistence type="predicted"/>
<keyword evidence="1" id="KW-0812">Transmembrane</keyword>
<dbReference type="PANTHER" id="PTHR31157">
    <property type="entry name" value="SCP DOMAIN-CONTAINING PROTEIN"/>
    <property type="match status" value="1"/>
</dbReference>
<dbReference type="InterPro" id="IPR014044">
    <property type="entry name" value="CAP_dom"/>
</dbReference>
<sequence>MAHPALTLFFPHPHNNHKAKILWPRSIVILIGLFIMGRSIVDITIGLLPGVLGYASQIDPSRVIELTNNERLNAGLTIVKQNQELSLAAQAKAADMFAHNYWAHVSPSGTEPWSFITTAGYKYQHAGENLARDFGNPSDIVKAWLASPTHRQNLLDKRYQDIGIAVMDGYLNGVETTIVVQMFGSPQTSVSNIASDRVEAKPVLAQEKAAKIVTKGAVAADTIGEKLIPTSGLSPLDLKRSWSLAFAVIVLFALSLDWIFVLRYNIIRISGDTWAHLTYFIGMAAILIITRQGIIL</sequence>
<feature type="domain" description="SCP" evidence="2">
    <location>
        <begin position="65"/>
        <end position="183"/>
    </location>
</feature>
<dbReference type="AlphaFoldDB" id="A0A0G1HSM7"/>
<feature type="transmembrane region" description="Helical" evidence="1">
    <location>
        <begin position="242"/>
        <end position="261"/>
    </location>
</feature>
<dbReference type="Gene3D" id="3.40.33.10">
    <property type="entry name" value="CAP"/>
    <property type="match status" value="1"/>
</dbReference>
<dbReference type="SUPFAM" id="SSF55797">
    <property type="entry name" value="PR-1-like"/>
    <property type="match status" value="1"/>
</dbReference>
<dbReference type="PANTHER" id="PTHR31157:SF1">
    <property type="entry name" value="SCP DOMAIN-CONTAINING PROTEIN"/>
    <property type="match status" value="1"/>
</dbReference>
<accession>A0A0G1HSM7</accession>
<evidence type="ECO:0000313" key="3">
    <source>
        <dbReference type="EMBL" id="KKT49663.1"/>
    </source>
</evidence>
<dbReference type="STRING" id="1618392.UW41_C0003G0030"/>
<dbReference type="Proteomes" id="UP000034172">
    <property type="component" value="Unassembled WGS sequence"/>
</dbReference>
<keyword evidence="1" id="KW-1133">Transmembrane helix</keyword>
<gene>
    <name evidence="3" type="ORF">UW41_C0003G0030</name>
</gene>
<dbReference type="InterPro" id="IPR035940">
    <property type="entry name" value="CAP_sf"/>
</dbReference>
<reference evidence="3 4" key="1">
    <citation type="journal article" date="2015" name="Nature">
        <title>rRNA introns, odd ribosomes, and small enigmatic genomes across a large radiation of phyla.</title>
        <authorList>
            <person name="Brown C.T."/>
            <person name="Hug L.A."/>
            <person name="Thomas B.C."/>
            <person name="Sharon I."/>
            <person name="Castelle C.J."/>
            <person name="Singh A."/>
            <person name="Wilkins M.J."/>
            <person name="Williams K.H."/>
            <person name="Banfield J.F."/>
        </authorList>
    </citation>
    <scope>NUCLEOTIDE SEQUENCE [LARGE SCALE GENOMIC DNA]</scope>
</reference>
<comment type="caution">
    <text evidence="3">The sequence shown here is derived from an EMBL/GenBank/DDBJ whole genome shotgun (WGS) entry which is preliminary data.</text>
</comment>
<feature type="transmembrane region" description="Helical" evidence="1">
    <location>
        <begin position="273"/>
        <end position="290"/>
    </location>
</feature>
<protein>
    <recommendedName>
        <fullName evidence="2">SCP domain-containing protein</fullName>
    </recommendedName>
</protein>
<dbReference type="CDD" id="cd05379">
    <property type="entry name" value="CAP_bacterial"/>
    <property type="match status" value="1"/>
</dbReference>
<dbReference type="EMBL" id="LCIE01000003">
    <property type="protein sequence ID" value="KKT49663.1"/>
    <property type="molecule type" value="Genomic_DNA"/>
</dbReference>
<dbReference type="Pfam" id="PF00188">
    <property type="entry name" value="CAP"/>
    <property type="match status" value="1"/>
</dbReference>
<evidence type="ECO:0000256" key="1">
    <source>
        <dbReference type="SAM" id="Phobius"/>
    </source>
</evidence>